<evidence type="ECO:0000256" key="1">
    <source>
        <dbReference type="SAM" id="Phobius"/>
    </source>
</evidence>
<organism evidence="2 3">
    <name type="scientific">Thermomonospora echinospora</name>
    <dbReference type="NCBI Taxonomy" id="1992"/>
    <lineage>
        <taxon>Bacteria</taxon>
        <taxon>Bacillati</taxon>
        <taxon>Actinomycetota</taxon>
        <taxon>Actinomycetes</taxon>
        <taxon>Streptosporangiales</taxon>
        <taxon>Thermomonosporaceae</taxon>
        <taxon>Thermomonospora</taxon>
    </lineage>
</organism>
<protein>
    <submittedName>
        <fullName evidence="2">Uncharacterized protein</fullName>
    </submittedName>
</protein>
<feature type="transmembrane region" description="Helical" evidence="1">
    <location>
        <begin position="201"/>
        <end position="224"/>
    </location>
</feature>
<dbReference type="RefSeq" id="WP_103939616.1">
    <property type="nucleotide sequence ID" value="NZ_FNVO01000009.1"/>
</dbReference>
<dbReference type="Proteomes" id="UP000236723">
    <property type="component" value="Unassembled WGS sequence"/>
</dbReference>
<keyword evidence="3" id="KW-1185">Reference proteome</keyword>
<reference evidence="3" key="1">
    <citation type="submission" date="2016-10" db="EMBL/GenBank/DDBJ databases">
        <authorList>
            <person name="Varghese N."/>
            <person name="Submissions S."/>
        </authorList>
    </citation>
    <scope>NUCLEOTIDE SEQUENCE [LARGE SCALE GENOMIC DNA]</scope>
    <source>
        <strain evidence="3">DSM 43163</strain>
    </source>
</reference>
<feature type="transmembrane region" description="Helical" evidence="1">
    <location>
        <begin position="176"/>
        <end position="194"/>
    </location>
</feature>
<keyword evidence="1" id="KW-1133">Transmembrane helix</keyword>
<evidence type="ECO:0000313" key="2">
    <source>
        <dbReference type="EMBL" id="SEG70613.1"/>
    </source>
</evidence>
<accession>A0A1H6CCP5</accession>
<name>A0A1H6CCP5_9ACTN</name>
<keyword evidence="1" id="KW-0812">Transmembrane</keyword>
<evidence type="ECO:0000313" key="3">
    <source>
        <dbReference type="Proteomes" id="UP000236723"/>
    </source>
</evidence>
<dbReference type="EMBL" id="FNVO01000009">
    <property type="protein sequence ID" value="SEG70613.1"/>
    <property type="molecule type" value="Genomic_DNA"/>
</dbReference>
<sequence>MTDSPAAKLIAPRPAEPMPKAVDVTLSLSDFVSPSHWVLWALGKICGVNPAEWVGQHVGGDWEPIATVSSALEHVGDFYTAYAGELRRGSTTMLKSWEGNAATACGQYFSDFAGVLKEQEPAIRTVARECRSVAFGAWATSKAVVSALEALCDLAVMIAIEAAASAATGWTVVGPSAGLALIMSQIGAGILLWLDIIGKVGLVVSSVHLLIGVISGLLGAIHGLDAQPFPQGSYGDKAM</sequence>
<dbReference type="OrthoDB" id="3692598at2"/>
<keyword evidence="1" id="KW-0472">Membrane</keyword>
<gene>
    <name evidence="2" type="ORF">SAMN04489712_109184</name>
</gene>
<proteinExistence type="predicted"/>
<dbReference type="AlphaFoldDB" id="A0A1H6CCP5"/>